<comment type="pathway">
    <text evidence="8">Cofactor biosynthesis; coenzyme A biosynthesis; CoA from (R)-pantothenate: step 5/5.</text>
</comment>
<evidence type="ECO:0000256" key="1">
    <source>
        <dbReference type="ARBA" id="ARBA00009018"/>
    </source>
</evidence>
<dbReference type="OrthoDB" id="9812943at2"/>
<dbReference type="PANTHER" id="PTHR10695:SF46">
    <property type="entry name" value="BIFUNCTIONAL COENZYME A SYNTHASE-RELATED"/>
    <property type="match status" value="1"/>
</dbReference>
<evidence type="ECO:0000256" key="2">
    <source>
        <dbReference type="ARBA" id="ARBA00022490"/>
    </source>
</evidence>
<dbReference type="PROSITE" id="PS51219">
    <property type="entry name" value="DPCK"/>
    <property type="match status" value="1"/>
</dbReference>
<comment type="subcellular location">
    <subcellularLocation>
        <location evidence="8">Cytoplasm</location>
    </subcellularLocation>
</comment>
<keyword evidence="7 8" id="KW-0173">Coenzyme A biosynthesis</keyword>
<evidence type="ECO:0000256" key="8">
    <source>
        <dbReference type="HAMAP-Rule" id="MF_00376"/>
    </source>
</evidence>
<keyword evidence="3 8" id="KW-0808">Transferase</keyword>
<comment type="catalytic activity">
    <reaction evidence="8">
        <text>3'-dephospho-CoA + ATP = ADP + CoA + H(+)</text>
        <dbReference type="Rhea" id="RHEA:18245"/>
        <dbReference type="ChEBI" id="CHEBI:15378"/>
        <dbReference type="ChEBI" id="CHEBI:30616"/>
        <dbReference type="ChEBI" id="CHEBI:57287"/>
        <dbReference type="ChEBI" id="CHEBI:57328"/>
        <dbReference type="ChEBI" id="CHEBI:456216"/>
        <dbReference type="EC" id="2.7.1.24"/>
    </reaction>
</comment>
<name>A0A4R3Z2C1_9GAMM</name>
<protein>
    <recommendedName>
        <fullName evidence="8 9">Dephospho-CoA kinase</fullName>
        <ecNumber evidence="8 9">2.7.1.24</ecNumber>
    </recommendedName>
    <alternativeName>
        <fullName evidence="8">Dephosphocoenzyme A kinase</fullName>
    </alternativeName>
</protein>
<dbReference type="RefSeq" id="WP_131864530.1">
    <property type="nucleotide sequence ID" value="NZ_SMCR01000002.1"/>
</dbReference>
<dbReference type="FunFam" id="3.40.50.300:FF:000518">
    <property type="entry name" value="Dephospho-CoA kinase"/>
    <property type="match status" value="1"/>
</dbReference>
<keyword evidence="2 8" id="KW-0963">Cytoplasm</keyword>
<comment type="caution">
    <text evidence="10">The sequence shown here is derived from an EMBL/GenBank/DDBJ whole genome shotgun (WGS) entry which is preliminary data.</text>
</comment>
<organism evidence="10 11">
    <name type="scientific">Biostraticola tofi</name>
    <dbReference type="NCBI Taxonomy" id="466109"/>
    <lineage>
        <taxon>Bacteria</taxon>
        <taxon>Pseudomonadati</taxon>
        <taxon>Pseudomonadota</taxon>
        <taxon>Gammaproteobacteria</taxon>
        <taxon>Enterobacterales</taxon>
        <taxon>Bruguierivoracaceae</taxon>
        <taxon>Biostraticola</taxon>
    </lineage>
</organism>
<dbReference type="InterPro" id="IPR027417">
    <property type="entry name" value="P-loop_NTPase"/>
</dbReference>
<dbReference type="SUPFAM" id="SSF52540">
    <property type="entry name" value="P-loop containing nucleoside triphosphate hydrolases"/>
    <property type="match status" value="1"/>
</dbReference>
<keyword evidence="11" id="KW-1185">Reference proteome</keyword>
<keyword evidence="5 8" id="KW-0418">Kinase</keyword>
<dbReference type="EMBL" id="SMCR01000002">
    <property type="protein sequence ID" value="TCV99165.1"/>
    <property type="molecule type" value="Genomic_DNA"/>
</dbReference>
<dbReference type="GO" id="GO:0005524">
    <property type="term" value="F:ATP binding"/>
    <property type="evidence" value="ECO:0007669"/>
    <property type="project" value="UniProtKB-UniRule"/>
</dbReference>
<evidence type="ECO:0000313" key="11">
    <source>
        <dbReference type="Proteomes" id="UP000295719"/>
    </source>
</evidence>
<dbReference type="InterPro" id="IPR001977">
    <property type="entry name" value="Depp_CoAkinase"/>
</dbReference>
<feature type="binding site" evidence="8">
    <location>
        <begin position="12"/>
        <end position="17"/>
    </location>
    <ligand>
        <name>ATP</name>
        <dbReference type="ChEBI" id="CHEBI:30616"/>
    </ligand>
</feature>
<reference evidence="10 11" key="1">
    <citation type="submission" date="2019-03" db="EMBL/GenBank/DDBJ databases">
        <title>Genomic Encyclopedia of Type Strains, Phase IV (KMG-IV): sequencing the most valuable type-strain genomes for metagenomic binning, comparative biology and taxonomic classification.</title>
        <authorList>
            <person name="Goeker M."/>
        </authorList>
    </citation>
    <scope>NUCLEOTIDE SEQUENCE [LARGE SCALE GENOMIC DNA]</scope>
    <source>
        <strain evidence="10 11">DSM 19580</strain>
    </source>
</reference>
<comment type="function">
    <text evidence="8">Catalyzes the phosphorylation of the 3'-hydroxyl group of dephosphocoenzyme A to form coenzyme A.</text>
</comment>
<dbReference type="NCBIfam" id="TIGR00152">
    <property type="entry name" value="dephospho-CoA kinase"/>
    <property type="match status" value="1"/>
</dbReference>
<evidence type="ECO:0000256" key="5">
    <source>
        <dbReference type="ARBA" id="ARBA00022777"/>
    </source>
</evidence>
<gene>
    <name evidence="8" type="primary">coaE</name>
    <name evidence="10" type="ORF">EDC52_102506</name>
</gene>
<keyword evidence="6 8" id="KW-0067">ATP-binding</keyword>
<accession>A0A4R3Z2C1</accession>
<dbReference type="PANTHER" id="PTHR10695">
    <property type="entry name" value="DEPHOSPHO-COA KINASE-RELATED"/>
    <property type="match status" value="1"/>
</dbReference>
<dbReference type="GO" id="GO:0015937">
    <property type="term" value="P:coenzyme A biosynthetic process"/>
    <property type="evidence" value="ECO:0007669"/>
    <property type="project" value="UniProtKB-UniRule"/>
</dbReference>
<comment type="similarity">
    <text evidence="1 8">Belongs to the CoaE family.</text>
</comment>
<sequence>MHFIVALTGGIGSGKSTVADAFARLGVTIVDADVIARRVVEPGTPALKAIIARFGAEVRQADGALDRRALRQRIFSSEDDKIWLNGLLHPLIQQHTAQQFAEATGDYVLWVVPLLVENQLQHRANRVLVVDVDVETQINRTLKRDGVDRRQITRILAAQATREQRLAIADDIIDNNGNPDDIVERVAALHRCYQACAASATRQD</sequence>
<evidence type="ECO:0000256" key="6">
    <source>
        <dbReference type="ARBA" id="ARBA00022840"/>
    </source>
</evidence>
<dbReference type="GO" id="GO:0004140">
    <property type="term" value="F:dephospho-CoA kinase activity"/>
    <property type="evidence" value="ECO:0007669"/>
    <property type="project" value="UniProtKB-UniRule"/>
</dbReference>
<dbReference type="HAMAP" id="MF_00376">
    <property type="entry name" value="Dephospho_CoA_kinase"/>
    <property type="match status" value="1"/>
</dbReference>
<keyword evidence="4 8" id="KW-0547">Nucleotide-binding</keyword>
<dbReference type="UniPathway" id="UPA00241">
    <property type="reaction ID" value="UER00356"/>
</dbReference>
<dbReference type="CDD" id="cd02022">
    <property type="entry name" value="DPCK"/>
    <property type="match status" value="1"/>
</dbReference>
<dbReference type="Pfam" id="PF01121">
    <property type="entry name" value="CoaE"/>
    <property type="match status" value="1"/>
</dbReference>
<dbReference type="Proteomes" id="UP000295719">
    <property type="component" value="Unassembled WGS sequence"/>
</dbReference>
<evidence type="ECO:0000256" key="4">
    <source>
        <dbReference type="ARBA" id="ARBA00022741"/>
    </source>
</evidence>
<dbReference type="EC" id="2.7.1.24" evidence="8 9"/>
<evidence type="ECO:0000313" key="10">
    <source>
        <dbReference type="EMBL" id="TCV99165.1"/>
    </source>
</evidence>
<dbReference type="Gene3D" id="3.40.50.300">
    <property type="entry name" value="P-loop containing nucleotide triphosphate hydrolases"/>
    <property type="match status" value="1"/>
</dbReference>
<dbReference type="AlphaFoldDB" id="A0A4R3Z2C1"/>
<evidence type="ECO:0000256" key="3">
    <source>
        <dbReference type="ARBA" id="ARBA00022679"/>
    </source>
</evidence>
<proteinExistence type="inferred from homology"/>
<dbReference type="GO" id="GO:0005737">
    <property type="term" value="C:cytoplasm"/>
    <property type="evidence" value="ECO:0007669"/>
    <property type="project" value="UniProtKB-SubCell"/>
</dbReference>
<evidence type="ECO:0000256" key="7">
    <source>
        <dbReference type="ARBA" id="ARBA00022993"/>
    </source>
</evidence>
<evidence type="ECO:0000256" key="9">
    <source>
        <dbReference type="NCBIfam" id="TIGR00152"/>
    </source>
</evidence>